<comment type="similarity">
    <text evidence="1">Belongs to the short-chain dehydrogenases/reductases (SDR) family.</text>
</comment>
<keyword evidence="2 4" id="KW-0560">Oxidoreductase</keyword>
<evidence type="ECO:0000256" key="1">
    <source>
        <dbReference type="ARBA" id="ARBA00006484"/>
    </source>
</evidence>
<accession>A0A9J6PER1</accession>
<dbReference type="NCBIfam" id="NF005559">
    <property type="entry name" value="PRK07231.1"/>
    <property type="match status" value="1"/>
</dbReference>
<evidence type="ECO:0000313" key="4">
    <source>
        <dbReference type="EMBL" id="MCP1336267.1"/>
    </source>
</evidence>
<evidence type="ECO:0000259" key="3">
    <source>
        <dbReference type="SMART" id="SM00822"/>
    </source>
</evidence>
<dbReference type="GO" id="GO:0032787">
    <property type="term" value="P:monocarboxylic acid metabolic process"/>
    <property type="evidence" value="ECO:0007669"/>
    <property type="project" value="UniProtKB-ARBA"/>
</dbReference>
<dbReference type="InterPro" id="IPR020904">
    <property type="entry name" value="Sc_DH/Rdtase_CS"/>
</dbReference>
<dbReference type="Proteomes" id="UP001055804">
    <property type="component" value="Unassembled WGS sequence"/>
</dbReference>
<protein>
    <submittedName>
        <fullName evidence="4">Glucose 1-dehydrogenase</fullName>
        <ecNumber evidence="4">1.1.1.47</ecNumber>
    </submittedName>
</protein>
<dbReference type="PANTHER" id="PTHR42879:SF2">
    <property type="entry name" value="3-OXOACYL-[ACYL-CARRIER-PROTEIN] REDUCTASE FABG"/>
    <property type="match status" value="1"/>
</dbReference>
<dbReference type="InterPro" id="IPR050259">
    <property type="entry name" value="SDR"/>
</dbReference>
<keyword evidence="5" id="KW-1185">Reference proteome</keyword>
<organism evidence="4 5">
    <name type="scientific">Futiania mangrovi</name>
    <dbReference type="NCBI Taxonomy" id="2959716"/>
    <lineage>
        <taxon>Bacteria</taxon>
        <taxon>Pseudomonadati</taxon>
        <taxon>Pseudomonadota</taxon>
        <taxon>Alphaproteobacteria</taxon>
        <taxon>Futianiales</taxon>
        <taxon>Futianiaceae</taxon>
        <taxon>Futiania</taxon>
    </lineage>
</organism>
<dbReference type="AlphaFoldDB" id="A0A9J6PER1"/>
<evidence type="ECO:0000313" key="5">
    <source>
        <dbReference type="Proteomes" id="UP001055804"/>
    </source>
</evidence>
<sequence>MDMGLAGKVAIVTGGGRGIGAAICKALAAEGAHIVANDIDRARAEETGAELTAGGAKAIAVAGDITRAEDAEALAKAALDAFGRIDILVNNAGFTRDGRITKMTEDDWDSVVDVILKGTFLCTRAVIPAMTEQKSGRIVNIASRAHWGNPGQANYSAAKAGVVGFTRSQAAEHGRNNITVNAVAPGFVETPLVQALPHYEKIKQRTIDNTPIPRLGRVEDIADAVTFLASERASWITGELLHVTGGRYRG</sequence>
<comment type="caution">
    <text evidence="4">The sequence shown here is derived from an EMBL/GenBank/DDBJ whole genome shotgun (WGS) entry which is preliminary data.</text>
</comment>
<dbReference type="InterPro" id="IPR002347">
    <property type="entry name" value="SDR_fam"/>
</dbReference>
<dbReference type="InterPro" id="IPR036291">
    <property type="entry name" value="NAD(P)-bd_dom_sf"/>
</dbReference>
<dbReference type="FunFam" id="3.40.50.720:FF:000173">
    <property type="entry name" value="3-oxoacyl-[acyl-carrier protein] reductase"/>
    <property type="match status" value="1"/>
</dbReference>
<evidence type="ECO:0000256" key="2">
    <source>
        <dbReference type="ARBA" id="ARBA00023002"/>
    </source>
</evidence>
<dbReference type="SMART" id="SM00822">
    <property type="entry name" value="PKS_KR"/>
    <property type="match status" value="1"/>
</dbReference>
<dbReference type="RefSeq" id="WP_269332234.1">
    <property type="nucleotide sequence ID" value="NZ_JAMZFT010000002.1"/>
</dbReference>
<dbReference type="Gene3D" id="3.40.50.720">
    <property type="entry name" value="NAD(P)-binding Rossmann-like Domain"/>
    <property type="match status" value="1"/>
</dbReference>
<dbReference type="PRINTS" id="PR00081">
    <property type="entry name" value="GDHRDH"/>
</dbReference>
<dbReference type="InterPro" id="IPR057326">
    <property type="entry name" value="KR_dom"/>
</dbReference>
<dbReference type="GO" id="GO:0047936">
    <property type="term" value="F:glucose 1-dehydrogenase [NAD(P)+] activity"/>
    <property type="evidence" value="ECO:0007669"/>
    <property type="project" value="UniProtKB-EC"/>
</dbReference>
<dbReference type="EC" id="1.1.1.47" evidence="4"/>
<feature type="domain" description="Ketoreductase" evidence="3">
    <location>
        <begin position="8"/>
        <end position="186"/>
    </location>
</feature>
<dbReference type="NCBIfam" id="NF009466">
    <property type="entry name" value="PRK12826.1-2"/>
    <property type="match status" value="1"/>
</dbReference>
<proteinExistence type="inferred from homology"/>
<dbReference type="PANTHER" id="PTHR42879">
    <property type="entry name" value="3-OXOACYL-(ACYL-CARRIER-PROTEIN) REDUCTASE"/>
    <property type="match status" value="1"/>
</dbReference>
<dbReference type="PROSITE" id="PS00061">
    <property type="entry name" value="ADH_SHORT"/>
    <property type="match status" value="1"/>
</dbReference>
<dbReference type="Pfam" id="PF13561">
    <property type="entry name" value="adh_short_C2"/>
    <property type="match status" value="1"/>
</dbReference>
<name>A0A9J6PER1_9PROT</name>
<dbReference type="SUPFAM" id="SSF51735">
    <property type="entry name" value="NAD(P)-binding Rossmann-fold domains"/>
    <property type="match status" value="1"/>
</dbReference>
<dbReference type="PRINTS" id="PR00080">
    <property type="entry name" value="SDRFAMILY"/>
</dbReference>
<dbReference type="EMBL" id="JAMZFT010000002">
    <property type="protein sequence ID" value="MCP1336267.1"/>
    <property type="molecule type" value="Genomic_DNA"/>
</dbReference>
<reference evidence="4" key="1">
    <citation type="submission" date="2022-06" db="EMBL/GenBank/DDBJ databases">
        <title>Isolation and Genomics of Futiania mangrovii gen. nov., sp. nov., a Rare and Metabolically-versatile member in the Class Alphaproteobacteria.</title>
        <authorList>
            <person name="Liu L."/>
            <person name="Huang W.-C."/>
            <person name="Pan J."/>
            <person name="Li J."/>
            <person name="Huang Y."/>
            <person name="Du H."/>
            <person name="Liu Y."/>
            <person name="Li M."/>
        </authorList>
    </citation>
    <scope>NUCLEOTIDE SEQUENCE</scope>
    <source>
        <strain evidence="4">FT118</strain>
    </source>
</reference>
<gene>
    <name evidence="4" type="ORF">NJQ99_07610</name>
</gene>